<dbReference type="EMBL" id="JAZAVJ010000047">
    <property type="protein sequence ID" value="KAK7418470.1"/>
    <property type="molecule type" value="Genomic_DNA"/>
</dbReference>
<protein>
    <submittedName>
        <fullName evidence="1">Uncharacterized protein</fullName>
    </submittedName>
</protein>
<keyword evidence="2" id="KW-1185">Reference proteome</keyword>
<gene>
    <name evidence="1" type="ORF">QQX98_003963</name>
</gene>
<comment type="caution">
    <text evidence="1">The sequence shown here is derived from an EMBL/GenBank/DDBJ whole genome shotgun (WGS) entry which is preliminary data.</text>
</comment>
<accession>A0ABR1HBJ6</accession>
<dbReference type="Pfam" id="PF20174">
    <property type="entry name" value="DUF6540"/>
    <property type="match status" value="1"/>
</dbReference>
<dbReference type="InterPro" id="IPR046670">
    <property type="entry name" value="DUF6540"/>
</dbReference>
<organism evidence="1 2">
    <name type="scientific">Neonectria punicea</name>
    <dbReference type="NCBI Taxonomy" id="979145"/>
    <lineage>
        <taxon>Eukaryota</taxon>
        <taxon>Fungi</taxon>
        <taxon>Dikarya</taxon>
        <taxon>Ascomycota</taxon>
        <taxon>Pezizomycotina</taxon>
        <taxon>Sordariomycetes</taxon>
        <taxon>Hypocreomycetidae</taxon>
        <taxon>Hypocreales</taxon>
        <taxon>Nectriaceae</taxon>
        <taxon>Neonectria</taxon>
    </lineage>
</organism>
<reference evidence="1 2" key="1">
    <citation type="journal article" date="2025" name="Microbiol. Resour. Announc.">
        <title>Draft genome sequences for Neonectria magnoliae and Neonectria punicea, canker pathogens of Liriodendron tulipifera and Acer saccharum in West Virginia.</title>
        <authorList>
            <person name="Petronek H.M."/>
            <person name="Kasson M.T."/>
            <person name="Metheny A.M."/>
            <person name="Stauder C.M."/>
            <person name="Lovett B."/>
            <person name="Lynch S.C."/>
            <person name="Garnas J.R."/>
            <person name="Kasson L.R."/>
            <person name="Stajich J.E."/>
        </authorList>
    </citation>
    <scope>NUCLEOTIDE SEQUENCE [LARGE SCALE GENOMIC DNA]</scope>
    <source>
        <strain evidence="1 2">NRRL 64653</strain>
    </source>
</reference>
<sequence length="163" mass="18330">MPNCKSYRVFKLKCTLVMQDPDMSGPRFHTVIFVETNGQGPGSGVKHHVTGDLVQGMQYEAEPYGNPESFENFATMELIGYTKANIYPEKWDSHLKAIPPPPKQKAFNIGTMRTEPVKSWDPLVFYEPGEARVPLIKCTEWAEQQAIPSLISNGLIETRKLSS</sequence>
<evidence type="ECO:0000313" key="1">
    <source>
        <dbReference type="EMBL" id="KAK7418470.1"/>
    </source>
</evidence>
<name>A0ABR1HBJ6_9HYPO</name>
<proteinExistence type="predicted"/>
<evidence type="ECO:0000313" key="2">
    <source>
        <dbReference type="Proteomes" id="UP001498476"/>
    </source>
</evidence>
<dbReference type="Proteomes" id="UP001498476">
    <property type="component" value="Unassembled WGS sequence"/>
</dbReference>